<organism evidence="6 7">
    <name type="scientific">Bergeyella cardium</name>
    <dbReference type="NCBI Taxonomy" id="1585976"/>
    <lineage>
        <taxon>Bacteria</taxon>
        <taxon>Pseudomonadati</taxon>
        <taxon>Bacteroidota</taxon>
        <taxon>Flavobacteriia</taxon>
        <taxon>Flavobacteriales</taxon>
        <taxon>Weeksellaceae</taxon>
        <taxon>Bergeyella</taxon>
    </lineage>
</organism>
<sequence>MRIFSFLLIFLFAQSFAQQASGDSLGYPKYYENDVEGILSFKSFINVDKDPKTIKVKEQIKVRSKGEEIKRGIVRSLPLSRELKGRRLKVKTEILSVKKDGEAVPYKTKTEDELKIYIGSEDTYLSEGDYEYEIEYTATNQIGFYNDFDELYWNVSGNGWSFDIGLCEATITFPKGAEILQQACYTGAAGSTDHDCSSKLLSKNVIHFQAYHLAPHEGLTVAAGIKKGIIQEPEPPTFGEQYFMLFLILLISLVGSFFLYRRWQAEGKDPEKPLVIPQYSVPRKLSVADLGYILKEDFDKKLVSASLTHLAVKKYIKIEEEGKRVFKIIKLKDASEDLPEEEQILLRRLFKNGRKSFTIESSYDEEMERMVEKFRVSVTFKYTKLLETKLNLKASLRAIGVFLLSLMSLGVLHTFYFNSDWGGLLTLAMTIGIVFFGVLIVCFWPMRYLAFRIFLLVVIGLEVVGSVFFLGSLYDPDDISFSSLMVFGCIGAQVMFYYAYLMTQPDAEKLKIQSEIEGFKMYLGAAETKLMQFHNPPKMTPEVFQKYLPYAMVLGVQNIWGKKFSNVLNTMSEEEREAYEASAPYVSAALYSSLASSISVSSIAPTSSSNVGSSSSWSSGSSGGGFSGGGGGGGGGGGW</sequence>
<protein>
    <submittedName>
        <fullName evidence="6">DUF2207 domain-containing protein</fullName>
    </submittedName>
</protein>
<evidence type="ECO:0000256" key="2">
    <source>
        <dbReference type="SAM" id="Phobius"/>
    </source>
</evidence>
<feature type="compositionally biased region" description="Gly residues" evidence="1">
    <location>
        <begin position="621"/>
        <end position="639"/>
    </location>
</feature>
<feature type="region of interest" description="Disordered" evidence="1">
    <location>
        <begin position="606"/>
        <end position="639"/>
    </location>
</feature>
<gene>
    <name evidence="6" type="ORF">DBX24_01905</name>
</gene>
<dbReference type="KEGG" id="bcad:DBX24_01905"/>
<keyword evidence="2" id="KW-1133">Transmembrane helix</keyword>
<dbReference type="Proteomes" id="UP000464318">
    <property type="component" value="Chromosome"/>
</dbReference>
<feature type="transmembrane region" description="Helical" evidence="2">
    <location>
        <begin position="453"/>
        <end position="473"/>
    </location>
</feature>
<feature type="transmembrane region" description="Helical" evidence="2">
    <location>
        <begin position="394"/>
        <end position="417"/>
    </location>
</feature>
<keyword evidence="2" id="KW-0812">Transmembrane</keyword>
<feature type="domain" description="DUF2207" evidence="4">
    <location>
        <begin position="38"/>
        <end position="224"/>
    </location>
</feature>
<feature type="transmembrane region" description="Helical" evidence="2">
    <location>
        <begin position="423"/>
        <end position="446"/>
    </location>
</feature>
<feature type="transmembrane region" description="Helical" evidence="2">
    <location>
        <begin position="479"/>
        <end position="501"/>
    </location>
</feature>
<keyword evidence="2" id="KW-0472">Membrane</keyword>
<proteinExistence type="predicted"/>
<keyword evidence="7" id="KW-1185">Reference proteome</keyword>
<dbReference type="OrthoDB" id="9767603at2"/>
<accession>A0A6P1QRL8</accession>
<dbReference type="Pfam" id="PF20990">
    <property type="entry name" value="DUF2207_C"/>
    <property type="match status" value="1"/>
</dbReference>
<feature type="domain" description="Predicted membrane protein YciQ-like C-terminal" evidence="5">
    <location>
        <begin position="277"/>
        <end position="564"/>
    </location>
</feature>
<evidence type="ECO:0000313" key="6">
    <source>
        <dbReference type="EMBL" id="QHN64732.1"/>
    </source>
</evidence>
<evidence type="ECO:0000256" key="1">
    <source>
        <dbReference type="SAM" id="MobiDB-lite"/>
    </source>
</evidence>
<evidence type="ECO:0000313" key="7">
    <source>
        <dbReference type="Proteomes" id="UP000464318"/>
    </source>
</evidence>
<dbReference type="AlphaFoldDB" id="A0A6P1QRL8"/>
<dbReference type="InterPro" id="IPR018702">
    <property type="entry name" value="DUF2207"/>
</dbReference>
<evidence type="ECO:0000259" key="4">
    <source>
        <dbReference type="Pfam" id="PF09972"/>
    </source>
</evidence>
<keyword evidence="3" id="KW-0732">Signal</keyword>
<feature type="compositionally biased region" description="Low complexity" evidence="1">
    <location>
        <begin position="606"/>
        <end position="620"/>
    </location>
</feature>
<name>A0A6P1QRL8_9FLAO</name>
<dbReference type="InterPro" id="IPR048389">
    <property type="entry name" value="YciQ-like_C"/>
</dbReference>
<evidence type="ECO:0000256" key="3">
    <source>
        <dbReference type="SAM" id="SignalP"/>
    </source>
</evidence>
<feature type="chain" id="PRO_5043579696" evidence="3">
    <location>
        <begin position="21"/>
        <end position="639"/>
    </location>
</feature>
<reference evidence="6 7" key="1">
    <citation type="submission" date="2018-04" db="EMBL/GenBank/DDBJ databases">
        <title>Characteristic and Complete Genome Sequencing of A Novel Member of Infective Endocarditis Causative Bacteria: Bergeyella cardium QL-PH.</title>
        <authorList>
            <person name="Pan H."/>
            <person name="Sun E."/>
            <person name="Zhang Y."/>
        </authorList>
    </citation>
    <scope>NUCLEOTIDE SEQUENCE [LARGE SCALE GENOMIC DNA]</scope>
    <source>
        <strain evidence="6 7">HPQL</strain>
    </source>
</reference>
<evidence type="ECO:0000259" key="5">
    <source>
        <dbReference type="Pfam" id="PF20990"/>
    </source>
</evidence>
<feature type="signal peptide" evidence="3">
    <location>
        <begin position="1"/>
        <end position="20"/>
    </location>
</feature>
<dbReference type="EMBL" id="CP029149">
    <property type="protein sequence ID" value="QHN64732.1"/>
    <property type="molecule type" value="Genomic_DNA"/>
</dbReference>
<dbReference type="Pfam" id="PF09972">
    <property type="entry name" value="DUF2207"/>
    <property type="match status" value="1"/>
</dbReference>
<dbReference type="RefSeq" id="WP_160223797.1">
    <property type="nucleotide sequence ID" value="NZ_CP029149.1"/>
</dbReference>
<feature type="transmembrane region" description="Helical" evidence="2">
    <location>
        <begin position="242"/>
        <end position="260"/>
    </location>
</feature>